<evidence type="ECO:0000313" key="2">
    <source>
        <dbReference type="EMBL" id="SHW88380.1"/>
    </source>
</evidence>
<dbReference type="Proteomes" id="UP000185183">
    <property type="component" value="Unassembled WGS sequence"/>
</dbReference>
<evidence type="ECO:0000256" key="1">
    <source>
        <dbReference type="SAM" id="Phobius"/>
    </source>
</evidence>
<keyword evidence="1" id="KW-0472">Membrane</keyword>
<proteinExistence type="predicted"/>
<dbReference type="EMBL" id="FSFA01000001">
    <property type="protein sequence ID" value="SHW88380.1"/>
    <property type="molecule type" value="Genomic_DNA"/>
</dbReference>
<keyword evidence="1" id="KW-1133">Transmembrane helix</keyword>
<name>A0A9Q7SAU5_9MYCO</name>
<reference evidence="2 3" key="1">
    <citation type="submission" date="2016-11" db="EMBL/GenBank/DDBJ databases">
        <authorList>
            <consortium name="Pathogen Informatics"/>
        </authorList>
    </citation>
    <scope>NUCLEOTIDE SEQUENCE [LARGE SCALE GENOMIC DNA]</scope>
    <source>
        <strain evidence="2 3">968</strain>
    </source>
</reference>
<gene>
    <name evidence="2" type="ORF">SAMEA2275694_00617</name>
</gene>
<dbReference type="AlphaFoldDB" id="A0A9Q7SAU5"/>
<protein>
    <submittedName>
        <fullName evidence="2">Uncharacterized protein</fullName>
    </submittedName>
</protein>
<keyword evidence="1" id="KW-0812">Transmembrane</keyword>
<dbReference type="RefSeq" id="WP_074248911.1">
    <property type="nucleotide sequence ID" value="NZ_FRZR01000003.1"/>
</dbReference>
<sequence length="377" mass="42657">MQWWEWIDRPDLALSAASLVVAIASLLITITIPFLILRLTRKQEKERDQRQIEQARSLTRQERLAEQNRRDYLLDRLGSAHDPNYLAILFHEISEITSDDGRALLKRQYRANPTVPLPPGSLSRVDDRITESADVDDYVEALERRYSEKGSQYPKLIEFVKHARLRTKSLTSKQLSAIADLVVSDTLALIQRPNHQFFRKLVNTAPDIASNLLGQIEDVPSDAPNGLKLNILTGTLLAAVDVIEERQRVPDLSAFRLDYKEALASLIHRESIRSLDHWEIKGSTEPVSATVAWLVRVAGWAVDGDDHVSMRMVDKLAEVILSIPERDRGWGVDDRQIQLGFADIQRKCPGLWRLNGSHLEAAASANGEWRGDQAQTQ</sequence>
<evidence type="ECO:0000313" key="3">
    <source>
        <dbReference type="Proteomes" id="UP000185183"/>
    </source>
</evidence>
<accession>A0A9Q7SAU5</accession>
<feature type="transmembrane region" description="Helical" evidence="1">
    <location>
        <begin position="12"/>
        <end position="37"/>
    </location>
</feature>
<comment type="caution">
    <text evidence="2">The sequence shown here is derived from an EMBL/GenBank/DDBJ whole genome shotgun (WGS) entry which is preliminary data.</text>
</comment>
<organism evidence="2 3">
    <name type="scientific">Mycobacteroides abscessus subsp. bolletii</name>
    <dbReference type="NCBI Taxonomy" id="319705"/>
    <lineage>
        <taxon>Bacteria</taxon>
        <taxon>Bacillati</taxon>
        <taxon>Actinomycetota</taxon>
        <taxon>Actinomycetes</taxon>
        <taxon>Mycobacteriales</taxon>
        <taxon>Mycobacteriaceae</taxon>
        <taxon>Mycobacteroides</taxon>
        <taxon>Mycobacteroides abscessus</taxon>
    </lineage>
</organism>